<gene>
    <name evidence="3" type="ORF">TEU_10355</name>
</gene>
<dbReference type="Pfam" id="PF02915">
    <property type="entry name" value="Rubrerythrin"/>
    <property type="match status" value="1"/>
</dbReference>
<dbReference type="AlphaFoldDB" id="A0A097QW54"/>
<organism evidence="3 4">
    <name type="scientific">Thermococcus eurythermalis</name>
    <dbReference type="NCBI Taxonomy" id="1505907"/>
    <lineage>
        <taxon>Archaea</taxon>
        <taxon>Methanobacteriati</taxon>
        <taxon>Methanobacteriota</taxon>
        <taxon>Thermococci</taxon>
        <taxon>Thermococcales</taxon>
        <taxon>Thermococcaceae</taxon>
        <taxon>Thermococcus</taxon>
    </lineage>
</organism>
<evidence type="ECO:0000259" key="2">
    <source>
        <dbReference type="Pfam" id="PF05763"/>
    </source>
</evidence>
<dbReference type="InterPro" id="IPR012347">
    <property type="entry name" value="Ferritin-like"/>
</dbReference>
<protein>
    <submittedName>
        <fullName evidence="3">Rubrerythrin</fullName>
    </submittedName>
</protein>
<dbReference type="Gene3D" id="1.20.1260.10">
    <property type="match status" value="1"/>
</dbReference>
<dbReference type="CDD" id="cd01045">
    <property type="entry name" value="Ferritin_like_AB"/>
    <property type="match status" value="1"/>
</dbReference>
<dbReference type="PANTHER" id="PTHR33531">
    <property type="entry name" value="RUBRERYTHRIN SUBFAMILY"/>
    <property type="match status" value="1"/>
</dbReference>
<dbReference type="EMBL" id="CP008887">
    <property type="protein sequence ID" value="AIU70703.1"/>
    <property type="molecule type" value="Genomic_DNA"/>
</dbReference>
<dbReference type="GO" id="GO:0016491">
    <property type="term" value="F:oxidoreductase activity"/>
    <property type="evidence" value="ECO:0007669"/>
    <property type="project" value="InterPro"/>
</dbReference>
<feature type="domain" description="Rubrerythrin diiron-binding" evidence="1">
    <location>
        <begin position="23"/>
        <end position="156"/>
    </location>
</feature>
<dbReference type="HOGENOM" id="CLU_074025_0_0_2"/>
<accession>A0A097QW54</accession>
<dbReference type="InterPro" id="IPR008553">
    <property type="entry name" value="DUF835"/>
</dbReference>
<dbReference type="InterPro" id="IPR003251">
    <property type="entry name" value="Rr_diiron-bd_dom"/>
</dbReference>
<dbReference type="STRING" id="1505907.TEU_10355"/>
<dbReference type="KEGG" id="teu:TEU_10355"/>
<dbReference type="OrthoDB" id="86289at2157"/>
<feature type="domain" description="DUF835" evidence="2">
    <location>
        <begin position="181"/>
        <end position="317"/>
    </location>
</feature>
<evidence type="ECO:0000259" key="1">
    <source>
        <dbReference type="Pfam" id="PF02915"/>
    </source>
</evidence>
<dbReference type="Proteomes" id="UP000029980">
    <property type="component" value="Chromosome"/>
</dbReference>
<evidence type="ECO:0000313" key="4">
    <source>
        <dbReference type="Proteomes" id="UP000029980"/>
    </source>
</evidence>
<dbReference type="Pfam" id="PF05763">
    <property type="entry name" value="DUF835"/>
    <property type="match status" value="1"/>
</dbReference>
<reference evidence="3 4" key="1">
    <citation type="journal article" date="2015" name="Int. J. Syst. Evol. Microbiol.">
        <title>Thermococcus eurythermalis sp. nov., a conditional piezophilic hyperthermophilic archaeon with a wide temperature range isolated from an oil-immersed chimney in the Guaymas Basin.</title>
        <authorList>
            <person name="Zhao W."/>
            <person name="Zeng X."/>
            <person name="Xiao X."/>
        </authorList>
    </citation>
    <scope>NUCLEOTIDE SEQUENCE [LARGE SCALE GENOMIC DNA]</scope>
    <source>
        <strain evidence="3 4">A501</strain>
    </source>
</reference>
<keyword evidence="4" id="KW-1185">Reference proteome</keyword>
<name>A0A097QW54_9EURY</name>
<evidence type="ECO:0000313" key="3">
    <source>
        <dbReference type="EMBL" id="AIU70703.1"/>
    </source>
</evidence>
<dbReference type="PANTHER" id="PTHR33531:SF10">
    <property type="entry name" value="BLR7895 PROTEIN"/>
    <property type="match status" value="1"/>
</dbReference>
<dbReference type="SUPFAM" id="SSF47240">
    <property type="entry name" value="Ferritin-like"/>
    <property type="match status" value="1"/>
</dbReference>
<dbReference type="InterPro" id="IPR009078">
    <property type="entry name" value="Ferritin-like_SF"/>
</dbReference>
<sequence>MEKDPSELMKEIVNRLKNLSAKELLSYAIFNEEEEAEYYAELAKRAERRSVKALFKKMSEESKGHEQLLRRLFNRLFPGEEPVKVDAPPVEVYPFYPKFESARDYLSALSYCMESELFAKHTYELLASVAQDEEVRRLALDLAAIEQLHYEEIKRVYDLIEAFERRHLSPRDLTSGAYLLTDDEKVKYFLLDFLDGPRVLLAFVRENPRKFAEFVQSPGKVLWVTKTDVEDGIPPELIFDMKREVSKFFKKCSSKGEQGVVFIQNLGYLASQLGFKEALDFVLYVKDLATLNNGYLVVTAIPEAFEKKEWAIITSELELIS</sequence>
<dbReference type="GO" id="GO:0046872">
    <property type="term" value="F:metal ion binding"/>
    <property type="evidence" value="ECO:0007669"/>
    <property type="project" value="InterPro"/>
</dbReference>
<proteinExistence type="predicted"/>